<dbReference type="AlphaFoldDB" id="A0A0F9STK2"/>
<dbReference type="EMBL" id="LAZR01001713">
    <property type="protein sequence ID" value="KKN40281.1"/>
    <property type="molecule type" value="Genomic_DNA"/>
</dbReference>
<evidence type="ECO:0000256" key="1">
    <source>
        <dbReference type="SAM" id="MobiDB-lite"/>
    </source>
</evidence>
<name>A0A0F9STK2_9ZZZZ</name>
<feature type="region of interest" description="Disordered" evidence="1">
    <location>
        <begin position="167"/>
        <end position="187"/>
    </location>
</feature>
<gene>
    <name evidence="2" type="ORF">LCGC14_0734910</name>
</gene>
<reference evidence="2" key="1">
    <citation type="journal article" date="2015" name="Nature">
        <title>Complex archaea that bridge the gap between prokaryotes and eukaryotes.</title>
        <authorList>
            <person name="Spang A."/>
            <person name="Saw J.H."/>
            <person name="Jorgensen S.L."/>
            <person name="Zaremba-Niedzwiedzka K."/>
            <person name="Martijn J."/>
            <person name="Lind A.E."/>
            <person name="van Eijk R."/>
            <person name="Schleper C."/>
            <person name="Guy L."/>
            <person name="Ettema T.J."/>
        </authorList>
    </citation>
    <scope>NUCLEOTIDE SEQUENCE</scope>
</reference>
<feature type="compositionally biased region" description="Low complexity" evidence="1">
    <location>
        <begin position="167"/>
        <end position="180"/>
    </location>
</feature>
<sequence length="187" mass="21963">MSQADQDRLAITSPWGKQVVCACNCGETFTEEHRVGAPRRYVDTRHARKQAMRTYRERVKTGARIWEDRQCRRYVPKSLEDAERAFRLHCEYGRVGNSPCTKALPKTSLRCPAVFHKDYECQQKLCIAYGTLLDDLMDWKMQGRYQRRFTNMDGFWLTDMERADALNPLPEESSNPWEEPNVYRADD</sequence>
<organism evidence="2">
    <name type="scientific">marine sediment metagenome</name>
    <dbReference type="NCBI Taxonomy" id="412755"/>
    <lineage>
        <taxon>unclassified sequences</taxon>
        <taxon>metagenomes</taxon>
        <taxon>ecological metagenomes</taxon>
    </lineage>
</organism>
<accession>A0A0F9STK2</accession>
<protein>
    <submittedName>
        <fullName evidence="2">Uncharacterized protein</fullName>
    </submittedName>
</protein>
<proteinExistence type="predicted"/>
<evidence type="ECO:0000313" key="2">
    <source>
        <dbReference type="EMBL" id="KKN40281.1"/>
    </source>
</evidence>
<comment type="caution">
    <text evidence="2">The sequence shown here is derived from an EMBL/GenBank/DDBJ whole genome shotgun (WGS) entry which is preliminary data.</text>
</comment>